<name>A0A645A3T9_9ZZZZ</name>
<proteinExistence type="predicted"/>
<sequence>MAVLFRQKPGHPGLPIDIEHPRVKRGAFLQHAYADAVGLQRLVPAGGVAPKLLETLAPKTEQIGGLHPRQGGRAVGNQRRFKPWLHKLPPVSAGAVRSVSMRAACGRLPRQWNKSHDVYSLPFFLPDIRKNGFAGHEKPSRRTRVCKRELGKTNLVLCEMPPQAAAKYWLA</sequence>
<accession>A0A645A3T9</accession>
<comment type="caution">
    <text evidence="1">The sequence shown here is derived from an EMBL/GenBank/DDBJ whole genome shotgun (WGS) entry which is preliminary data.</text>
</comment>
<protein>
    <submittedName>
        <fullName evidence="1">Uncharacterized protein</fullName>
    </submittedName>
</protein>
<gene>
    <name evidence="1" type="ORF">SDC9_94087</name>
</gene>
<reference evidence="1" key="1">
    <citation type="submission" date="2019-08" db="EMBL/GenBank/DDBJ databases">
        <authorList>
            <person name="Kucharzyk K."/>
            <person name="Murdoch R.W."/>
            <person name="Higgins S."/>
            <person name="Loffler F."/>
        </authorList>
    </citation>
    <scope>NUCLEOTIDE SEQUENCE</scope>
</reference>
<dbReference type="EMBL" id="VSSQ01011655">
    <property type="protein sequence ID" value="MPM47378.1"/>
    <property type="molecule type" value="Genomic_DNA"/>
</dbReference>
<dbReference type="AlphaFoldDB" id="A0A645A3T9"/>
<evidence type="ECO:0000313" key="1">
    <source>
        <dbReference type="EMBL" id="MPM47378.1"/>
    </source>
</evidence>
<organism evidence="1">
    <name type="scientific">bioreactor metagenome</name>
    <dbReference type="NCBI Taxonomy" id="1076179"/>
    <lineage>
        <taxon>unclassified sequences</taxon>
        <taxon>metagenomes</taxon>
        <taxon>ecological metagenomes</taxon>
    </lineage>
</organism>